<name>A0A078MIA2_9BACL</name>
<keyword evidence="3" id="KW-0966">Cell projection</keyword>
<dbReference type="CDD" id="cd17470">
    <property type="entry name" value="T3SS_Flik_C"/>
    <property type="match status" value="1"/>
</dbReference>
<sequence>MNIQLMQMVQVKKPDALEIPKAATKNDSFGTMFNKAVNQKPLANQQTNKTTQKEGPAALKTTSLKELLDLLGIEQVDGLLLIDEQLVAVEDLLQDLPILLGALGMEEEQLQQIVQALTGEEIEARDAWDLLTLLAANDTNIQAQLSTMLQGEHDVTPKEANKFLELLKFVQMATKEVDLTSMQEAKVQPLTNLLQSLVTTMTKPTEAEVKPALPFEHLLAQTKSEIKPTGQEAVTTNTVQTRPNTFQVTLPQTQPAQSEALLKEMQAIINKAQISQNQGITRLMIKLYPENLGTLRIELVQQNGMLSARMLASTASGREMIDNQLHQLKQAFVQQGLQVERIDVGQTLQDTDRNNREQQGFFNQFFKRQQEEQQQDKKGTKEQQSFEEFLENEEV</sequence>
<dbReference type="AlphaFoldDB" id="A0A078MIA2"/>
<keyword evidence="3" id="KW-0282">Flagellum</keyword>
<accession>A0A078MIA2</accession>
<feature type="region of interest" description="Disordered" evidence="1">
    <location>
        <begin position="365"/>
        <end position="395"/>
    </location>
</feature>
<gene>
    <name evidence="3" type="ORF">BN1050_01974</name>
</gene>
<evidence type="ECO:0000313" key="3">
    <source>
        <dbReference type="EMBL" id="CEA04461.1"/>
    </source>
</evidence>
<dbReference type="InterPro" id="IPR021136">
    <property type="entry name" value="Flagellar_hook_control-like_C"/>
</dbReference>
<protein>
    <submittedName>
        <fullName evidence="3">Flagellar hook-length control protein FliK</fullName>
    </submittedName>
</protein>
<feature type="domain" description="Flagellar hook-length control protein-like C-terminal" evidence="2">
    <location>
        <begin position="272"/>
        <end position="350"/>
    </location>
</feature>
<dbReference type="PATRIC" id="fig|1461583.4.peg.1897"/>
<proteinExistence type="predicted"/>
<evidence type="ECO:0000259" key="2">
    <source>
        <dbReference type="Pfam" id="PF02120"/>
    </source>
</evidence>
<dbReference type="Pfam" id="PF02120">
    <property type="entry name" value="Flg_hook"/>
    <property type="match status" value="1"/>
</dbReference>
<dbReference type="Gene3D" id="3.30.750.140">
    <property type="match status" value="1"/>
</dbReference>
<evidence type="ECO:0000256" key="1">
    <source>
        <dbReference type="SAM" id="MobiDB-lite"/>
    </source>
</evidence>
<dbReference type="InterPro" id="IPR038610">
    <property type="entry name" value="FliK-like_C_sf"/>
</dbReference>
<keyword evidence="3" id="KW-0969">Cilium</keyword>
<reference evidence="3" key="1">
    <citation type="submission" date="2014-07" db="EMBL/GenBank/DDBJ databases">
        <authorList>
            <person name="Urmite Genomes Urmite Genomes"/>
        </authorList>
    </citation>
    <scope>NUCLEOTIDE SEQUENCE</scope>
    <source>
        <strain evidence="3">13S34_air</strain>
    </source>
</reference>
<dbReference type="HOGENOM" id="CLU_653466_0_0_9"/>
<feature type="compositionally biased region" description="Basic and acidic residues" evidence="1">
    <location>
        <begin position="368"/>
        <end position="381"/>
    </location>
</feature>
<organism evidence="3">
    <name type="scientific">Metalysinibacillus saudimassiliensis</name>
    <dbReference type="NCBI Taxonomy" id="1461583"/>
    <lineage>
        <taxon>Bacteria</taxon>
        <taxon>Bacillati</taxon>
        <taxon>Bacillota</taxon>
        <taxon>Bacilli</taxon>
        <taxon>Bacillales</taxon>
        <taxon>Caryophanaceae</taxon>
        <taxon>Metalysinibacillus</taxon>
    </lineage>
</organism>
<dbReference type="EMBL" id="LN483076">
    <property type="protein sequence ID" value="CEA04461.1"/>
    <property type="molecule type" value="Genomic_DNA"/>
</dbReference>